<evidence type="ECO:0000313" key="2">
    <source>
        <dbReference type="Proteomes" id="UP000266861"/>
    </source>
</evidence>
<name>A0A397GVC2_9GLOM</name>
<dbReference type="EMBL" id="PQFF01000388">
    <property type="protein sequence ID" value="RHZ53474.1"/>
    <property type="molecule type" value="Genomic_DNA"/>
</dbReference>
<protein>
    <submittedName>
        <fullName evidence="1">Uncharacterized protein</fullName>
    </submittedName>
</protein>
<dbReference type="Proteomes" id="UP000266861">
    <property type="component" value="Unassembled WGS sequence"/>
</dbReference>
<reference evidence="1 2" key="1">
    <citation type="submission" date="2018-08" db="EMBL/GenBank/DDBJ databases">
        <title>Genome and evolution of the arbuscular mycorrhizal fungus Diversispora epigaea (formerly Glomus versiforme) and its bacterial endosymbionts.</title>
        <authorList>
            <person name="Sun X."/>
            <person name="Fei Z."/>
            <person name="Harrison M."/>
        </authorList>
    </citation>
    <scope>NUCLEOTIDE SEQUENCE [LARGE SCALE GENOMIC DNA]</scope>
    <source>
        <strain evidence="1 2">IT104</strain>
    </source>
</reference>
<organism evidence="1 2">
    <name type="scientific">Diversispora epigaea</name>
    <dbReference type="NCBI Taxonomy" id="1348612"/>
    <lineage>
        <taxon>Eukaryota</taxon>
        <taxon>Fungi</taxon>
        <taxon>Fungi incertae sedis</taxon>
        <taxon>Mucoromycota</taxon>
        <taxon>Glomeromycotina</taxon>
        <taxon>Glomeromycetes</taxon>
        <taxon>Diversisporales</taxon>
        <taxon>Diversisporaceae</taxon>
        <taxon>Diversispora</taxon>
    </lineage>
</organism>
<gene>
    <name evidence="1" type="ORF">Glove_441g98</name>
</gene>
<keyword evidence="2" id="KW-1185">Reference proteome</keyword>
<comment type="caution">
    <text evidence="1">The sequence shown here is derived from an EMBL/GenBank/DDBJ whole genome shotgun (WGS) entry which is preliminary data.</text>
</comment>
<sequence length="181" mass="20213">MLIRAPIRRSSGEGKQVGSAMIYNSGDSVILIINFFPAKDIIYSYQTMKVKIVKAQVGTQKVNCHLAPGFDRPLICTDKILKKLGGKIVRRITSDKKDSKFIREVATILLGWTVIPLTFVSDNSTKKSITILTKVLVDKHKSTLPNYILLGQKWFRGFNMVDDITPSYLPIIVTMIVGKNG</sequence>
<evidence type="ECO:0000313" key="1">
    <source>
        <dbReference type="EMBL" id="RHZ53474.1"/>
    </source>
</evidence>
<accession>A0A397GVC2</accession>
<dbReference type="AlphaFoldDB" id="A0A397GVC2"/>
<proteinExistence type="predicted"/>